<evidence type="ECO:0000259" key="1">
    <source>
        <dbReference type="Pfam" id="PF04965"/>
    </source>
</evidence>
<feature type="domain" description="IraD/Gp25-like" evidence="1">
    <location>
        <begin position="36"/>
        <end position="118"/>
    </location>
</feature>
<dbReference type="Pfam" id="PF04965">
    <property type="entry name" value="GPW_gp25"/>
    <property type="match status" value="1"/>
</dbReference>
<dbReference type="AlphaFoldDB" id="A0A383EU63"/>
<dbReference type="EMBL" id="UINC01228823">
    <property type="protein sequence ID" value="SVE60301.1"/>
    <property type="molecule type" value="Genomic_DNA"/>
</dbReference>
<dbReference type="SUPFAM" id="SSF160719">
    <property type="entry name" value="gpW/gp25-like"/>
    <property type="match status" value="1"/>
</dbReference>
<gene>
    <name evidence="2" type="ORF">METZ01_LOCUS513155</name>
</gene>
<evidence type="ECO:0000313" key="2">
    <source>
        <dbReference type="EMBL" id="SVE60301.1"/>
    </source>
</evidence>
<organism evidence="2">
    <name type="scientific">marine metagenome</name>
    <dbReference type="NCBI Taxonomy" id="408172"/>
    <lineage>
        <taxon>unclassified sequences</taxon>
        <taxon>metagenomes</taxon>
        <taxon>ecological metagenomes</taxon>
    </lineage>
</organism>
<reference evidence="2" key="1">
    <citation type="submission" date="2018-05" db="EMBL/GenBank/DDBJ databases">
        <authorList>
            <person name="Lanie J.A."/>
            <person name="Ng W.-L."/>
            <person name="Kazmierczak K.M."/>
            <person name="Andrzejewski T.M."/>
            <person name="Davidsen T.M."/>
            <person name="Wayne K.J."/>
            <person name="Tettelin H."/>
            <person name="Glass J.I."/>
            <person name="Rusch D."/>
            <person name="Podicherti R."/>
            <person name="Tsui H.-C.T."/>
            <person name="Winkler M.E."/>
        </authorList>
    </citation>
    <scope>NUCLEOTIDE SEQUENCE</scope>
</reference>
<proteinExistence type="predicted"/>
<dbReference type="InterPro" id="IPR007048">
    <property type="entry name" value="IraD/Gp25-like"/>
</dbReference>
<accession>A0A383EU63</accession>
<sequence>MAVYTKPLSTNVRSWSDLDLDFLAHPVTKDIVLKRDVESIKRSVRNLIMTNKFERPFQPQIGSGVRGVLFDLVGPTTAVVLQGEIKRVIENYEPRAELVNVRVIGDINKNGYYVTIEFTPLNFPEPVTIEFFLERLR</sequence>
<protein>
    <recommendedName>
        <fullName evidence="1">IraD/Gp25-like domain-containing protein</fullName>
    </recommendedName>
</protein>
<name>A0A383EU63_9ZZZZ</name>
<dbReference type="Gene3D" id="3.10.450.40">
    <property type="match status" value="1"/>
</dbReference>